<sequence length="92" mass="9369">MDWIEAIPFSETRNYVMRVSESLPVYRARLGVDAPGPLNFTQELRGSPPPVAPADSDAPADAPPADAPPADAPPADAPPAGAPGADGESPAP</sequence>
<organism evidence="2">
    <name type="scientific">uncultured Rhodobacter sp</name>
    <dbReference type="NCBI Taxonomy" id="204728"/>
    <lineage>
        <taxon>Bacteria</taxon>
        <taxon>Pseudomonadati</taxon>
        <taxon>Pseudomonadota</taxon>
        <taxon>Alphaproteobacteria</taxon>
        <taxon>Rhodobacterales</taxon>
        <taxon>Rhodobacter group</taxon>
        <taxon>Rhodobacter</taxon>
        <taxon>environmental samples</taxon>
    </lineage>
</organism>
<feature type="non-terminal residue" evidence="2">
    <location>
        <position position="92"/>
    </location>
</feature>
<dbReference type="EMBL" id="KF127185">
    <property type="protein sequence ID" value="AIA94537.1"/>
    <property type="molecule type" value="Genomic_DNA"/>
</dbReference>
<evidence type="ECO:0000256" key="1">
    <source>
        <dbReference type="SAM" id="MobiDB-lite"/>
    </source>
</evidence>
<feature type="compositionally biased region" description="Low complexity" evidence="1">
    <location>
        <begin position="82"/>
        <end position="92"/>
    </location>
</feature>
<reference evidence="2" key="1">
    <citation type="journal article" date="2013" name="Environ. Microbiol.">
        <title>Seasonally variable intestinal metagenomes of the red palm weevil (Rhynchophorus ferrugineus).</title>
        <authorList>
            <person name="Jia S."/>
            <person name="Zhang X."/>
            <person name="Zhang G."/>
            <person name="Yin A."/>
            <person name="Zhang S."/>
            <person name="Li F."/>
            <person name="Wang L."/>
            <person name="Zhao D."/>
            <person name="Yun Q."/>
            <person name="Tala"/>
            <person name="Wang J."/>
            <person name="Sun G."/>
            <person name="Baabdullah M."/>
            <person name="Yu X."/>
            <person name="Hu S."/>
            <person name="Al-Mssallem I.S."/>
            <person name="Yu J."/>
        </authorList>
    </citation>
    <scope>NUCLEOTIDE SEQUENCE</scope>
</reference>
<accession>A0A060CI00</accession>
<evidence type="ECO:0000313" key="2">
    <source>
        <dbReference type="EMBL" id="AIA94537.1"/>
    </source>
</evidence>
<feature type="compositionally biased region" description="Pro residues" evidence="1">
    <location>
        <begin position="61"/>
        <end position="81"/>
    </location>
</feature>
<protein>
    <submittedName>
        <fullName evidence="2">CAZy families GH23 protein</fullName>
    </submittedName>
</protein>
<name>A0A060CI00_9RHOB</name>
<proteinExistence type="predicted"/>
<feature type="region of interest" description="Disordered" evidence="1">
    <location>
        <begin position="32"/>
        <end position="92"/>
    </location>
</feature>
<dbReference type="AlphaFoldDB" id="A0A060CI00"/>